<accession>A0A3D8WSV9</accession>
<evidence type="ECO:0000256" key="5">
    <source>
        <dbReference type="SAM" id="Phobius"/>
    </source>
</evidence>
<feature type="transmembrane region" description="Helical" evidence="5">
    <location>
        <begin position="65"/>
        <end position="81"/>
    </location>
</feature>
<comment type="caution">
    <text evidence="6">The sequence shown here is derived from an EMBL/GenBank/DDBJ whole genome shotgun (WGS) entry which is preliminary data.</text>
</comment>
<evidence type="ECO:0000256" key="1">
    <source>
        <dbReference type="ARBA" id="ARBA00022475"/>
    </source>
</evidence>
<dbReference type="AlphaFoldDB" id="A0A3D8WSV9"/>
<reference evidence="6 7" key="1">
    <citation type="journal article" date="2018" name="Appl. Environ. Microbiol.">
        <title>Antimicrobial susceptibility testing and tentative epidemiological cut-off values of five Bacillus species relevant for use as animal feed additives or for plant protection.</title>
        <authorList>
            <person name="Agerso Y."/>
            <person name="Stuer-Lauridsen B."/>
            <person name="Bjerre K."/>
            <person name="Jensen M.G."/>
            <person name="Johansen E."/>
            <person name="Bennedsen M."/>
            <person name="Brockmann E."/>
            <person name="Nielsen B."/>
        </authorList>
    </citation>
    <scope>NUCLEOTIDE SEQUENCE [LARGE SCALE GENOMIC DNA]</scope>
    <source>
        <strain evidence="6 7">CHCC20162</strain>
    </source>
</reference>
<keyword evidence="1" id="KW-1003">Cell membrane</keyword>
<dbReference type="Pfam" id="PF07457">
    <property type="entry name" value="DUF1516"/>
    <property type="match status" value="1"/>
</dbReference>
<proteinExistence type="predicted"/>
<sequence length="114" mass="13557">MYSIWQQLLPASWKLILFLFFFCYFLKYKKEQKFSMQLHLVLRIMYAIIFILSISLFVVEKQHDFLSYATFFMSLLTIVLMEVTLSGKEQNELDLISVSSCCILPIFISLMKMI</sequence>
<evidence type="ECO:0000256" key="4">
    <source>
        <dbReference type="ARBA" id="ARBA00023136"/>
    </source>
</evidence>
<feature type="transmembrane region" description="Helical" evidence="5">
    <location>
        <begin position="12"/>
        <end position="28"/>
    </location>
</feature>
<dbReference type="Proteomes" id="UP000256519">
    <property type="component" value="Unassembled WGS sequence"/>
</dbReference>
<keyword evidence="3 5" id="KW-1133">Transmembrane helix</keyword>
<gene>
    <name evidence="6" type="ORF">C3744_30105</name>
</gene>
<feature type="transmembrane region" description="Helical" evidence="5">
    <location>
        <begin position="40"/>
        <end position="59"/>
    </location>
</feature>
<evidence type="ECO:0000313" key="7">
    <source>
        <dbReference type="Proteomes" id="UP000256519"/>
    </source>
</evidence>
<keyword evidence="2 5" id="KW-0812">Transmembrane</keyword>
<evidence type="ECO:0000256" key="3">
    <source>
        <dbReference type="ARBA" id="ARBA00022989"/>
    </source>
</evidence>
<protein>
    <submittedName>
        <fullName evidence="6">DUF1516 domain-containing protein</fullName>
    </submittedName>
</protein>
<name>A0A3D8WSV9_PRIMG</name>
<dbReference type="RefSeq" id="WP_116079334.1">
    <property type="nucleotide sequence ID" value="NZ_PQWM01000089.1"/>
</dbReference>
<dbReference type="InterPro" id="IPR010899">
    <property type="entry name" value="UPF0344"/>
</dbReference>
<organism evidence="6 7">
    <name type="scientific">Priestia megaterium</name>
    <name type="common">Bacillus megaterium</name>
    <dbReference type="NCBI Taxonomy" id="1404"/>
    <lineage>
        <taxon>Bacteria</taxon>
        <taxon>Bacillati</taxon>
        <taxon>Bacillota</taxon>
        <taxon>Bacilli</taxon>
        <taxon>Bacillales</taxon>
        <taxon>Bacillaceae</taxon>
        <taxon>Priestia</taxon>
    </lineage>
</organism>
<evidence type="ECO:0000256" key="2">
    <source>
        <dbReference type="ARBA" id="ARBA00022692"/>
    </source>
</evidence>
<keyword evidence="4 5" id="KW-0472">Membrane</keyword>
<evidence type="ECO:0000313" key="6">
    <source>
        <dbReference type="EMBL" id="RDZ05023.1"/>
    </source>
</evidence>
<dbReference type="EMBL" id="PQWM01000089">
    <property type="protein sequence ID" value="RDZ05023.1"/>
    <property type="molecule type" value="Genomic_DNA"/>
</dbReference>